<evidence type="ECO:0000313" key="2">
    <source>
        <dbReference type="Proteomes" id="UP000183613"/>
    </source>
</evidence>
<evidence type="ECO:0000313" key="1">
    <source>
        <dbReference type="EMBL" id="SEE20893.1"/>
    </source>
</evidence>
<reference evidence="1" key="1">
    <citation type="submission" date="2016-10" db="EMBL/GenBank/DDBJ databases">
        <authorList>
            <person name="Varghese N."/>
            <person name="Submissions S."/>
        </authorList>
    </citation>
    <scope>NUCLEOTIDE SEQUENCE [LARGE SCALE GENOMIC DNA]</scope>
    <source>
        <strain evidence="1">LMG 25555</strain>
    </source>
</reference>
<keyword evidence="2" id="KW-1185">Reference proteome</keyword>
<protein>
    <submittedName>
        <fullName evidence="1">Histidine phosphatase superfamily (Branch 1)</fullName>
    </submittedName>
</protein>
<dbReference type="InterPro" id="IPR029033">
    <property type="entry name" value="His_PPase_superfam"/>
</dbReference>
<proteinExistence type="predicted"/>
<dbReference type="OrthoDB" id="6195868at2"/>
<dbReference type="InterPro" id="IPR013078">
    <property type="entry name" value="His_Pase_superF_clade-1"/>
</dbReference>
<dbReference type="SUPFAM" id="SSF53254">
    <property type="entry name" value="Phosphoglycerate mutase-like"/>
    <property type="match status" value="1"/>
</dbReference>
<dbReference type="Pfam" id="PF00300">
    <property type="entry name" value="His_Phos_1"/>
    <property type="match status" value="1"/>
</dbReference>
<dbReference type="RefSeq" id="WP_048362065.1">
    <property type="nucleotide sequence ID" value="NZ_FNUD01000002.1"/>
</dbReference>
<dbReference type="CDD" id="cd07067">
    <property type="entry name" value="HP_PGM_like"/>
    <property type="match status" value="1"/>
</dbReference>
<dbReference type="Proteomes" id="UP000183613">
    <property type="component" value="Unassembled WGS sequence"/>
</dbReference>
<dbReference type="Gene3D" id="3.40.50.1240">
    <property type="entry name" value="Phosphoglycerate mutase-like"/>
    <property type="match status" value="1"/>
</dbReference>
<dbReference type="AlphaFoldDB" id="A0A1H5GYR8"/>
<dbReference type="EMBL" id="FNUD01000002">
    <property type="protein sequence ID" value="SEE20893.1"/>
    <property type="molecule type" value="Genomic_DNA"/>
</dbReference>
<comment type="caution">
    <text evidence="1">The sequence shown here is derived from an EMBL/GenBank/DDBJ whole genome shotgun (WGS) entry which is preliminary data.</text>
</comment>
<name>A0A1H5GYR8_PSEDM</name>
<sequence>MLRRGLARYRNVLVVGVASVLAIALTLTLLAPASAPNLAQASHADHVLLLTDSWAKGDVIALVRHAERCDRSTTQCLGPEDGVTVRGAAAVQALGSDYEQLGLKNADIYSSLLTRARQTADAMFARPVEAQDWLFNCRGGMLRDALKHKVAGHNLVLVTHSECMDQLLLDMHLSTNTTFGYGDSLFIKTNGVNGEPQMLGYIAPKDWASIVPVVNATAGHGYEASQF</sequence>
<accession>A0A1H5GYR8</accession>
<organism evidence="1 2">
    <name type="scientific">Pseudomonas deceptionensis</name>
    <dbReference type="NCBI Taxonomy" id="882211"/>
    <lineage>
        <taxon>Bacteria</taxon>
        <taxon>Pseudomonadati</taxon>
        <taxon>Pseudomonadota</taxon>
        <taxon>Gammaproteobacteria</taxon>
        <taxon>Pseudomonadales</taxon>
        <taxon>Pseudomonadaceae</taxon>
        <taxon>Pseudomonas</taxon>
    </lineage>
</organism>
<gene>
    <name evidence="1" type="ORF">SAMN04489800_0210</name>
</gene>